<feature type="transmembrane region" description="Helical" evidence="1">
    <location>
        <begin position="30"/>
        <end position="53"/>
    </location>
</feature>
<keyword evidence="1" id="KW-0472">Membrane</keyword>
<dbReference type="EMBL" id="HBUF01008004">
    <property type="protein sequence ID" value="CAG6607447.1"/>
    <property type="molecule type" value="Transcribed_RNA"/>
</dbReference>
<organism evidence="2">
    <name type="scientific">Cacopsylla melanoneura</name>
    <dbReference type="NCBI Taxonomy" id="428564"/>
    <lineage>
        <taxon>Eukaryota</taxon>
        <taxon>Metazoa</taxon>
        <taxon>Ecdysozoa</taxon>
        <taxon>Arthropoda</taxon>
        <taxon>Hexapoda</taxon>
        <taxon>Insecta</taxon>
        <taxon>Pterygota</taxon>
        <taxon>Neoptera</taxon>
        <taxon>Paraneoptera</taxon>
        <taxon>Hemiptera</taxon>
        <taxon>Sternorrhyncha</taxon>
        <taxon>Psylloidea</taxon>
        <taxon>Psyllidae</taxon>
        <taxon>Psyllinae</taxon>
        <taxon>Cacopsylla</taxon>
    </lineage>
</organism>
<evidence type="ECO:0000313" key="2">
    <source>
        <dbReference type="EMBL" id="CAG6769560.1"/>
    </source>
</evidence>
<dbReference type="EMBL" id="HBUF01008006">
    <property type="protein sequence ID" value="CAG6607451.1"/>
    <property type="molecule type" value="Transcribed_RNA"/>
</dbReference>
<dbReference type="AlphaFoldDB" id="A0A8D9EZC9"/>
<reference evidence="2" key="1">
    <citation type="submission" date="2021-05" db="EMBL/GenBank/DDBJ databases">
        <authorList>
            <person name="Alioto T."/>
            <person name="Alioto T."/>
            <person name="Gomez Garrido J."/>
        </authorList>
    </citation>
    <scope>NUCLEOTIDE SEQUENCE</scope>
</reference>
<protein>
    <submittedName>
        <fullName evidence="2">Uncharacterized protein</fullName>
    </submittedName>
</protein>
<dbReference type="EMBL" id="HBUF01579305">
    <property type="protein sequence ID" value="CAG6769561.1"/>
    <property type="molecule type" value="Transcribed_RNA"/>
</dbReference>
<accession>A0A8D9EZC9</accession>
<feature type="transmembrane region" description="Helical" evidence="1">
    <location>
        <begin position="114"/>
        <end position="135"/>
    </location>
</feature>
<dbReference type="EMBL" id="HBUF01412652">
    <property type="protein sequence ID" value="CAG6739340.1"/>
    <property type="molecule type" value="Transcribed_RNA"/>
</dbReference>
<keyword evidence="1" id="KW-0812">Transmembrane</keyword>
<dbReference type="EMBL" id="HBUF01579306">
    <property type="protein sequence ID" value="CAG6769562.1"/>
    <property type="molecule type" value="Transcribed_RNA"/>
</dbReference>
<proteinExistence type="predicted"/>
<sequence>MLIFVCMNFFPNYYAHSKFEFIFLLNFNHFYLLLLIVLTFTNFLLILLTFLCVRMGAGKYTVLWVEVNALVSVVVFVCFLSMSPNIFSMWILILFSWIYASSFLFYVHLSPTSLYICTYLSSYLCLYFCIVFFIIFSRLILIFSSEFCMTIFYVSVFLFSSSKPKLNII</sequence>
<dbReference type="EMBL" id="HBUF01008005">
    <property type="protein sequence ID" value="CAG6607449.1"/>
    <property type="molecule type" value="Transcribed_RNA"/>
</dbReference>
<dbReference type="EMBL" id="HBUF01282733">
    <property type="protein sequence ID" value="CAG6687703.1"/>
    <property type="molecule type" value="Transcribed_RNA"/>
</dbReference>
<feature type="transmembrane region" description="Helical" evidence="1">
    <location>
        <begin position="141"/>
        <end position="159"/>
    </location>
</feature>
<evidence type="ECO:0000256" key="1">
    <source>
        <dbReference type="SAM" id="Phobius"/>
    </source>
</evidence>
<feature type="transmembrane region" description="Helical" evidence="1">
    <location>
        <begin position="60"/>
        <end position="82"/>
    </location>
</feature>
<dbReference type="EMBL" id="HBUF01008003">
    <property type="protein sequence ID" value="CAG6607445.1"/>
    <property type="molecule type" value="Transcribed_RNA"/>
</dbReference>
<feature type="transmembrane region" description="Helical" evidence="1">
    <location>
        <begin position="88"/>
        <end position="107"/>
    </location>
</feature>
<dbReference type="EMBL" id="HBUF01412651">
    <property type="protein sequence ID" value="CAG6739339.1"/>
    <property type="molecule type" value="Transcribed_RNA"/>
</dbReference>
<dbReference type="EMBL" id="HBUF01579304">
    <property type="protein sequence ID" value="CAG6769560.1"/>
    <property type="molecule type" value="Transcribed_RNA"/>
</dbReference>
<name>A0A8D9EZC9_9HEMI</name>
<keyword evidence="1" id="KW-1133">Transmembrane helix</keyword>